<dbReference type="Proteomes" id="UP001596978">
    <property type="component" value="Unassembled WGS sequence"/>
</dbReference>
<gene>
    <name evidence="1" type="ORF">ACFQ1M_18390</name>
</gene>
<dbReference type="InterPro" id="IPR040547">
    <property type="entry name" value="CdiI"/>
</dbReference>
<dbReference type="CDD" id="cd20691">
    <property type="entry name" value="CdiI_EC536-like"/>
    <property type="match status" value="1"/>
</dbReference>
<evidence type="ECO:0000313" key="2">
    <source>
        <dbReference type="Proteomes" id="UP001596978"/>
    </source>
</evidence>
<reference evidence="2" key="1">
    <citation type="journal article" date="2019" name="Int. J. Syst. Evol. Microbiol.">
        <title>The Global Catalogue of Microorganisms (GCM) 10K type strain sequencing project: providing services to taxonomists for standard genome sequencing and annotation.</title>
        <authorList>
            <consortium name="The Broad Institute Genomics Platform"/>
            <consortium name="The Broad Institute Genome Sequencing Center for Infectious Disease"/>
            <person name="Wu L."/>
            <person name="Ma J."/>
        </authorList>
    </citation>
    <scope>NUCLEOTIDE SEQUENCE [LARGE SCALE GENOMIC DNA]</scope>
    <source>
        <strain evidence="2">CCUG 62952</strain>
    </source>
</reference>
<keyword evidence="2" id="KW-1185">Reference proteome</keyword>
<dbReference type="RefSeq" id="WP_386411375.1">
    <property type="nucleotide sequence ID" value="NZ_JBHTJH010000027.1"/>
</dbReference>
<accession>A0ABW3D2Y1</accession>
<comment type="caution">
    <text evidence="1">The sequence shown here is derived from an EMBL/GenBank/DDBJ whole genome shotgun (WGS) entry which is preliminary data.</text>
</comment>
<dbReference type="EMBL" id="JBHTJH010000027">
    <property type="protein sequence ID" value="MFD0864191.1"/>
    <property type="molecule type" value="Genomic_DNA"/>
</dbReference>
<proteinExistence type="predicted"/>
<organism evidence="1 2">
    <name type="scientific">Sungkyunkwania multivorans</name>
    <dbReference type="NCBI Taxonomy" id="1173618"/>
    <lineage>
        <taxon>Bacteria</taxon>
        <taxon>Pseudomonadati</taxon>
        <taxon>Bacteroidota</taxon>
        <taxon>Flavobacteriia</taxon>
        <taxon>Flavobacteriales</taxon>
        <taxon>Flavobacteriaceae</taxon>
        <taxon>Sungkyunkwania</taxon>
    </lineage>
</organism>
<protein>
    <submittedName>
        <fullName evidence="1">Contact-dependent growth inhibition system immunity protein</fullName>
    </submittedName>
</protein>
<sequence>MKTTETKYENNWLEKSLENLEKDYWGKPDYESHLVKTCHQLRKKPLKDFEIEDLRIMIGQNIGLKFLIPLALEKLRQDILAEGDYYEGDLLKAVLTSEIEFWNLEPKLTKELEAIISDNEELLNEREPDLLKSYEQWKKN</sequence>
<dbReference type="Pfam" id="PF18616">
    <property type="entry name" value="CdiI_3"/>
    <property type="match status" value="1"/>
</dbReference>
<evidence type="ECO:0000313" key="1">
    <source>
        <dbReference type="EMBL" id="MFD0864191.1"/>
    </source>
</evidence>
<name>A0ABW3D2Y1_9FLAO</name>